<feature type="non-terminal residue" evidence="3">
    <location>
        <position position="118"/>
    </location>
</feature>
<dbReference type="GO" id="GO:0017040">
    <property type="term" value="F:N-acylsphingosine amidohydrolase activity"/>
    <property type="evidence" value="ECO:0007669"/>
    <property type="project" value="UniProtKB-EC"/>
</dbReference>
<evidence type="ECO:0000259" key="2">
    <source>
        <dbReference type="Pfam" id="PF15508"/>
    </source>
</evidence>
<keyword evidence="4" id="KW-1185">Reference proteome</keyword>
<dbReference type="PANTHER" id="PTHR28583">
    <property type="entry name" value="ACID AMIDASE"/>
    <property type="match status" value="1"/>
</dbReference>
<dbReference type="AlphaFoldDB" id="A0A6S7J9S7"/>
<dbReference type="EC" id="3.5.1.23" evidence="1"/>
<dbReference type="EMBL" id="CACRXK020015834">
    <property type="protein sequence ID" value="CAB4028935.1"/>
    <property type="molecule type" value="Genomic_DNA"/>
</dbReference>
<gene>
    <name evidence="3" type="ORF">PACLA_8A080472</name>
</gene>
<organism evidence="3 4">
    <name type="scientific">Paramuricea clavata</name>
    <name type="common">Red gorgonian</name>
    <name type="synonym">Violescent sea-whip</name>
    <dbReference type="NCBI Taxonomy" id="317549"/>
    <lineage>
        <taxon>Eukaryota</taxon>
        <taxon>Metazoa</taxon>
        <taxon>Cnidaria</taxon>
        <taxon>Anthozoa</taxon>
        <taxon>Octocorallia</taxon>
        <taxon>Malacalcyonacea</taxon>
        <taxon>Plexauridae</taxon>
        <taxon>Paramuricea</taxon>
    </lineage>
</organism>
<proteinExistence type="predicted"/>
<sequence>MAHARFVFLFFAFLSVYSITAQKTVCNHESYPPPAKDKVDTVVINLDLEPEERWQDITVKKKAEILVLVKEIKNFTSFILDGKLFEYIDKYMPMLVHSLPDPYGREIKGISSATGIPL</sequence>
<name>A0A6S7J9S7_PARCT</name>
<accession>A0A6S7J9S7</accession>
<dbReference type="PANTHER" id="PTHR28583:SF1">
    <property type="entry name" value="ACID CERAMIDASE"/>
    <property type="match status" value="1"/>
</dbReference>
<evidence type="ECO:0000313" key="4">
    <source>
        <dbReference type="Proteomes" id="UP001152795"/>
    </source>
</evidence>
<evidence type="ECO:0000313" key="3">
    <source>
        <dbReference type="EMBL" id="CAB4028935.1"/>
    </source>
</evidence>
<dbReference type="OrthoDB" id="5273684at2759"/>
<comment type="caution">
    <text evidence="3">The sequence shown here is derived from an EMBL/GenBank/DDBJ whole genome shotgun (WGS) entry which is preliminary data.</text>
</comment>
<feature type="domain" description="Acid ceramidase N-terminal" evidence="2">
    <location>
        <begin position="38"/>
        <end position="96"/>
    </location>
</feature>
<dbReference type="Proteomes" id="UP001152795">
    <property type="component" value="Unassembled WGS sequence"/>
</dbReference>
<dbReference type="InterPro" id="IPR029130">
    <property type="entry name" value="Acid_ceramidase_N"/>
</dbReference>
<protein>
    <recommendedName>
        <fullName evidence="1">ceramidase</fullName>
        <ecNumber evidence="1">3.5.1.23</ecNumber>
    </recommendedName>
</protein>
<evidence type="ECO:0000256" key="1">
    <source>
        <dbReference type="ARBA" id="ARBA00011891"/>
    </source>
</evidence>
<reference evidence="3" key="1">
    <citation type="submission" date="2020-04" db="EMBL/GenBank/DDBJ databases">
        <authorList>
            <person name="Alioto T."/>
            <person name="Alioto T."/>
            <person name="Gomez Garrido J."/>
        </authorList>
    </citation>
    <scope>NUCLEOTIDE SEQUENCE</scope>
    <source>
        <strain evidence="3">A484AB</strain>
    </source>
</reference>
<dbReference type="Pfam" id="PF15508">
    <property type="entry name" value="NAAA-beta"/>
    <property type="match status" value="1"/>
</dbReference>